<proteinExistence type="predicted"/>
<name>A0A8T0VLH1_PANVG</name>
<dbReference type="GO" id="GO:0032196">
    <property type="term" value="P:transposition"/>
    <property type="evidence" value="ECO:0007669"/>
    <property type="project" value="InterPro"/>
</dbReference>
<evidence type="ECO:0000313" key="3">
    <source>
        <dbReference type="Proteomes" id="UP000823388"/>
    </source>
</evidence>
<feature type="compositionally biased region" description="Polar residues" evidence="1">
    <location>
        <begin position="22"/>
        <end position="37"/>
    </location>
</feature>
<evidence type="ECO:0000313" key="2">
    <source>
        <dbReference type="EMBL" id="KAG2637052.1"/>
    </source>
</evidence>
<organism evidence="2 3">
    <name type="scientific">Panicum virgatum</name>
    <name type="common">Blackwell switchgrass</name>
    <dbReference type="NCBI Taxonomy" id="38727"/>
    <lineage>
        <taxon>Eukaryota</taxon>
        <taxon>Viridiplantae</taxon>
        <taxon>Streptophyta</taxon>
        <taxon>Embryophyta</taxon>
        <taxon>Tracheophyta</taxon>
        <taxon>Spermatophyta</taxon>
        <taxon>Magnoliopsida</taxon>
        <taxon>Liliopsida</taxon>
        <taxon>Poales</taxon>
        <taxon>Poaceae</taxon>
        <taxon>PACMAD clade</taxon>
        <taxon>Panicoideae</taxon>
        <taxon>Panicodae</taxon>
        <taxon>Paniceae</taxon>
        <taxon>Panicinae</taxon>
        <taxon>Panicum</taxon>
        <taxon>Panicum sect. Hiantes</taxon>
    </lineage>
</organism>
<comment type="caution">
    <text evidence="2">The sequence shown here is derived from an EMBL/GenBank/DDBJ whole genome shotgun (WGS) entry which is preliminary data.</text>
</comment>
<dbReference type="AlphaFoldDB" id="A0A8T0VLH1"/>
<keyword evidence="3" id="KW-1185">Reference proteome</keyword>
<feature type="compositionally biased region" description="Polar residues" evidence="1">
    <location>
        <begin position="402"/>
        <end position="424"/>
    </location>
</feature>
<dbReference type="PANTHER" id="PTHR33157:SF10">
    <property type="entry name" value="TRANSPOSASE MUDR PLANT DOMAIN-CONTAINING PROTEIN"/>
    <property type="match status" value="1"/>
</dbReference>
<dbReference type="InterPro" id="IPR039266">
    <property type="entry name" value="EN-1/SPM"/>
</dbReference>
<sequence length="462" mass="52096">MQNMHGLRHKRLAGRTRAAPGGSSQETNDAAANSQMSIDGGDDSNAAVDGNILHGEEPHKKGRGRGKRNRTQVKVPPHEGKVMLRPAGNRQFTYVNYNPTVYKYGSQVGVIIKRLYPGEIKICDDKGRVVETRAALSWHDYFYKKDELGLTYARRVKQEFWSLFTTTRDDVRRASRNLETYLVKRVSDLIYQARLDACRPDWGTREGWAALCKYWTSEKYKEKRRAARAARLKSADVAQNRGGSRPWAETQQLLEHKFGLEKAGTLNTYAVMKSGFKNVDSTGKSAPIPSQKSTKALAMLAENPKDLDAHTLYHMEGGLPHGRVPIADGVVDKEEVRVVAKSNNLRPVNTASYRTVVDENDELKEMNKDYLPYQLQRFYADFGKEIPADLVIRLANIDARHQQVTTSSHARTNTEDMQSNGNEMNSDEDEDYIMDREDGRDDDDDLDDTDEDDGGSEEVDGS</sequence>
<feature type="compositionally biased region" description="Basic residues" evidence="1">
    <location>
        <begin position="60"/>
        <end position="71"/>
    </location>
</feature>
<feature type="compositionally biased region" description="Basic residues" evidence="1">
    <location>
        <begin position="1"/>
        <end position="14"/>
    </location>
</feature>
<dbReference type="EMBL" id="CM029040">
    <property type="protein sequence ID" value="KAG2637052.1"/>
    <property type="molecule type" value="Genomic_DNA"/>
</dbReference>
<accession>A0A8T0VLH1</accession>
<evidence type="ECO:0000256" key="1">
    <source>
        <dbReference type="SAM" id="MobiDB-lite"/>
    </source>
</evidence>
<gene>
    <name evidence="2" type="ORF">PVAP13_2NG491006</name>
</gene>
<dbReference type="Proteomes" id="UP000823388">
    <property type="component" value="Chromosome 2N"/>
</dbReference>
<feature type="compositionally biased region" description="Acidic residues" evidence="1">
    <location>
        <begin position="440"/>
        <end position="462"/>
    </location>
</feature>
<feature type="region of interest" description="Disordered" evidence="1">
    <location>
        <begin position="1"/>
        <end position="73"/>
    </location>
</feature>
<protein>
    <submittedName>
        <fullName evidence="2">Uncharacterized protein</fullName>
    </submittedName>
</protein>
<reference evidence="2" key="1">
    <citation type="submission" date="2020-05" db="EMBL/GenBank/DDBJ databases">
        <title>WGS assembly of Panicum virgatum.</title>
        <authorList>
            <person name="Lovell J.T."/>
            <person name="Jenkins J."/>
            <person name="Shu S."/>
            <person name="Juenger T.E."/>
            <person name="Schmutz J."/>
        </authorList>
    </citation>
    <scope>NUCLEOTIDE SEQUENCE</scope>
    <source>
        <strain evidence="2">AP13</strain>
    </source>
</reference>
<dbReference type="PANTHER" id="PTHR33157">
    <property type="entry name" value="AUTONOMOUS TRANSPOSABLE ELEMENT EN-1 MOSAIC PROTEIN-RELATED"/>
    <property type="match status" value="1"/>
</dbReference>
<feature type="region of interest" description="Disordered" evidence="1">
    <location>
        <begin position="402"/>
        <end position="462"/>
    </location>
</feature>